<keyword evidence="2" id="KW-1133">Transmembrane helix</keyword>
<gene>
    <name evidence="3" type="ORF">G8D99_03420</name>
</gene>
<evidence type="ECO:0000256" key="2">
    <source>
        <dbReference type="SAM" id="Phobius"/>
    </source>
</evidence>
<keyword evidence="2" id="KW-0812">Transmembrane</keyword>
<proteinExistence type="predicted"/>
<name>A0A6G8S1Z0_9GAMM</name>
<feature type="transmembrane region" description="Helical" evidence="2">
    <location>
        <begin position="23"/>
        <end position="44"/>
    </location>
</feature>
<feature type="region of interest" description="Disordered" evidence="1">
    <location>
        <begin position="47"/>
        <end position="91"/>
    </location>
</feature>
<dbReference type="Proteomes" id="UP000501939">
    <property type="component" value="Chromosome"/>
</dbReference>
<dbReference type="KEGG" id="alj:G8D99_03420"/>
<organism evidence="3 4">
    <name type="scientific">Acinetobacter lanii</name>
    <dbReference type="NCBI Taxonomy" id="2715163"/>
    <lineage>
        <taxon>Bacteria</taxon>
        <taxon>Pseudomonadati</taxon>
        <taxon>Pseudomonadota</taxon>
        <taxon>Gammaproteobacteria</taxon>
        <taxon>Moraxellales</taxon>
        <taxon>Moraxellaceae</taxon>
        <taxon>Acinetobacter</taxon>
    </lineage>
</organism>
<evidence type="ECO:0000313" key="3">
    <source>
        <dbReference type="EMBL" id="QIO08167.1"/>
    </source>
</evidence>
<protein>
    <submittedName>
        <fullName evidence="3">Uncharacterized protein</fullName>
    </submittedName>
</protein>
<reference evidence="3 4" key="1">
    <citation type="submission" date="2020-03" db="EMBL/GenBank/DDBJ databases">
        <authorList>
            <person name="Zhu W."/>
        </authorList>
    </citation>
    <scope>NUCLEOTIDE SEQUENCE [LARGE SCALE GENOMIC DNA]</scope>
    <source>
        <strain evidence="3 4">185</strain>
    </source>
</reference>
<dbReference type="RefSeq" id="WP_166322657.1">
    <property type="nucleotide sequence ID" value="NZ_CP049916.1"/>
</dbReference>
<sequence length="91" mass="9879">MAHDFNKPPHGNQSEGSNQRRRIPVFILIIVGIFLASLIFYMVADRDPKPGEVPADTSIPATSEKDSNNATATAVDDTVQHESNTATATDR</sequence>
<keyword evidence="4" id="KW-1185">Reference proteome</keyword>
<feature type="compositionally biased region" description="Polar residues" evidence="1">
    <location>
        <begin position="81"/>
        <end position="91"/>
    </location>
</feature>
<evidence type="ECO:0000256" key="1">
    <source>
        <dbReference type="SAM" id="MobiDB-lite"/>
    </source>
</evidence>
<accession>A0A6G8S1Z0</accession>
<dbReference type="AlphaFoldDB" id="A0A6G8S1Z0"/>
<keyword evidence="2" id="KW-0472">Membrane</keyword>
<evidence type="ECO:0000313" key="4">
    <source>
        <dbReference type="Proteomes" id="UP000501939"/>
    </source>
</evidence>
<dbReference type="EMBL" id="CP049916">
    <property type="protein sequence ID" value="QIO08167.1"/>
    <property type="molecule type" value="Genomic_DNA"/>
</dbReference>